<proteinExistence type="predicted"/>
<comment type="caution">
    <text evidence="1">The sequence shown here is derived from an EMBL/GenBank/DDBJ whole genome shotgun (WGS) entry which is preliminary data.</text>
</comment>
<dbReference type="Proteomes" id="UP001187734">
    <property type="component" value="Unassembled WGS sequence"/>
</dbReference>
<dbReference type="AlphaFoldDB" id="A0AAE8M0L9"/>
<organism evidence="1 2">
    <name type="scientific">Fusarium torulosum</name>
    <dbReference type="NCBI Taxonomy" id="33205"/>
    <lineage>
        <taxon>Eukaryota</taxon>
        <taxon>Fungi</taxon>
        <taxon>Dikarya</taxon>
        <taxon>Ascomycota</taxon>
        <taxon>Pezizomycotina</taxon>
        <taxon>Sordariomycetes</taxon>
        <taxon>Hypocreomycetidae</taxon>
        <taxon>Hypocreales</taxon>
        <taxon>Nectriaceae</taxon>
        <taxon>Fusarium</taxon>
    </lineage>
</organism>
<sequence>MLSFLYQFVLTNNGDTFPLGSTWTGLLETTSFRYGIKQCPVTQAQAKQLGAVEARRAHNPEVIGSKPIAAMKHSFLCLVSLEDLPDSGLTFGLTYGVNSRMGAQVFVEKMTLLKVRRPVVTNLDSKEDDFVSENNSEADIT</sequence>
<name>A0AAE8M0L9_9HYPO</name>
<reference evidence="1" key="1">
    <citation type="submission" date="2018-03" db="EMBL/GenBank/DDBJ databases">
        <authorList>
            <person name="Guldener U."/>
        </authorList>
    </citation>
    <scope>NUCLEOTIDE SEQUENCE</scope>
</reference>
<evidence type="ECO:0000313" key="1">
    <source>
        <dbReference type="EMBL" id="SPJ72012.1"/>
    </source>
</evidence>
<gene>
    <name evidence="1" type="ORF">FTOL_01740</name>
</gene>
<evidence type="ECO:0000313" key="2">
    <source>
        <dbReference type="Proteomes" id="UP001187734"/>
    </source>
</evidence>
<accession>A0AAE8M0L9</accession>
<protein>
    <submittedName>
        <fullName evidence="1">Uncharacterized protein</fullName>
    </submittedName>
</protein>
<dbReference type="EMBL" id="ONZP01000050">
    <property type="protein sequence ID" value="SPJ72012.1"/>
    <property type="molecule type" value="Genomic_DNA"/>
</dbReference>
<keyword evidence="2" id="KW-1185">Reference proteome</keyword>